<dbReference type="OrthoDB" id="747528at2759"/>
<evidence type="ECO:0000259" key="7">
    <source>
        <dbReference type="SMART" id="SM00249"/>
    </source>
</evidence>
<accession>A0A6I9RQ33</accession>
<dbReference type="PROSITE" id="PS01359">
    <property type="entry name" value="ZF_PHD_1"/>
    <property type="match status" value="1"/>
</dbReference>
<dbReference type="InterPro" id="IPR058054">
    <property type="entry name" value="Znf_MS1-like"/>
</dbReference>
<keyword evidence="1" id="KW-0479">Metal-binding</keyword>
<evidence type="ECO:0000313" key="8">
    <source>
        <dbReference type="Proteomes" id="UP000504607"/>
    </source>
</evidence>
<dbReference type="InterPro" id="IPR013083">
    <property type="entry name" value="Znf_RING/FYVE/PHD"/>
</dbReference>
<dbReference type="InterPro" id="IPR057765">
    <property type="entry name" value="MS1-like_ubiquitin"/>
</dbReference>
<dbReference type="PANTHER" id="PTHR46201:SF5">
    <property type="entry name" value="OS11G0234200 PROTEIN"/>
    <property type="match status" value="1"/>
</dbReference>
<dbReference type="InterPro" id="IPR019787">
    <property type="entry name" value="Znf_PHD-finger"/>
</dbReference>
<gene>
    <name evidence="9" type="primary">LOC105051696</name>
</gene>
<dbReference type="InterPro" id="IPR011011">
    <property type="entry name" value="Znf_FYVE_PHD"/>
</dbReference>
<proteinExistence type="predicted"/>
<evidence type="ECO:0000256" key="6">
    <source>
        <dbReference type="SAM" id="MobiDB-lite"/>
    </source>
</evidence>
<dbReference type="PROSITE" id="PS01306">
    <property type="entry name" value="UPF0054"/>
    <property type="match status" value="1"/>
</dbReference>
<dbReference type="GO" id="GO:0008270">
    <property type="term" value="F:zinc ion binding"/>
    <property type="evidence" value="ECO:0007669"/>
    <property type="project" value="UniProtKB-KW"/>
</dbReference>
<dbReference type="InterPro" id="IPR019786">
    <property type="entry name" value="Zinc_finger_PHD-type_CS"/>
</dbReference>
<evidence type="ECO:0000256" key="2">
    <source>
        <dbReference type="ARBA" id="ARBA00022771"/>
    </source>
</evidence>
<dbReference type="SUPFAM" id="SSF57903">
    <property type="entry name" value="FYVE/PHD zinc finger"/>
    <property type="match status" value="1"/>
</dbReference>
<dbReference type="Pfam" id="PF25874">
    <property type="entry name" value="WHD_plant_repro"/>
    <property type="match status" value="1"/>
</dbReference>
<dbReference type="CDD" id="cd15556">
    <property type="entry name" value="PHD_MMD1_like"/>
    <property type="match status" value="1"/>
</dbReference>
<dbReference type="InterPro" id="IPR059080">
    <property type="entry name" value="WHD_PTC1"/>
</dbReference>
<dbReference type="Gene3D" id="3.30.40.10">
    <property type="entry name" value="Zinc/RING finger domain, C3HC4 (zinc finger)"/>
    <property type="match status" value="1"/>
</dbReference>
<feature type="region of interest" description="Disordered" evidence="6">
    <location>
        <begin position="1"/>
        <end position="21"/>
    </location>
</feature>
<protein>
    <submittedName>
        <fullName evidence="9">PHD finger protein At1g33420 isoform X1</fullName>
    </submittedName>
</protein>
<dbReference type="InterPro" id="IPR020549">
    <property type="entry name" value="YbeY_CS"/>
</dbReference>
<keyword evidence="4" id="KW-0805">Transcription regulation</keyword>
<reference evidence="9" key="1">
    <citation type="submission" date="2025-08" db="UniProtKB">
        <authorList>
            <consortium name="RefSeq"/>
        </authorList>
    </citation>
    <scope>IDENTIFICATION</scope>
</reference>
<keyword evidence="2" id="KW-0863">Zinc-finger</keyword>
<dbReference type="RefSeq" id="XP_010930553.1">
    <property type="nucleotide sequence ID" value="XM_010932251.2"/>
</dbReference>
<organism evidence="8 9">
    <name type="scientific">Elaeis guineensis var. tenera</name>
    <name type="common">Oil palm</name>
    <dbReference type="NCBI Taxonomy" id="51953"/>
    <lineage>
        <taxon>Eukaryota</taxon>
        <taxon>Viridiplantae</taxon>
        <taxon>Streptophyta</taxon>
        <taxon>Embryophyta</taxon>
        <taxon>Tracheophyta</taxon>
        <taxon>Spermatophyta</taxon>
        <taxon>Magnoliopsida</taxon>
        <taxon>Liliopsida</taxon>
        <taxon>Arecaceae</taxon>
        <taxon>Arecoideae</taxon>
        <taxon>Cocoseae</taxon>
        <taxon>Elaeidinae</taxon>
        <taxon>Elaeis</taxon>
    </lineage>
</organism>
<dbReference type="InterPro" id="IPR001965">
    <property type="entry name" value="Znf_PHD"/>
</dbReference>
<dbReference type="AlphaFoldDB" id="A0A6I9RQ33"/>
<keyword evidence="8" id="KW-1185">Reference proteome</keyword>
<sequence length="714" mass="80174">MGKRRDQSLGKADPIAVDHGRSVKRTNRRVTAEMYDFLTFPATGDEPSSALEGPFRRNVREFVARCGRSVPPLSALLRPTLATWRVAFRVGGEADDGGRPDVELDVVEDDVACSKDVYCDDCRVVGWSGHPVCGKRYHFIIRHNVMRITDYWQGCPRCRAVLPCSCLRCNTCNYEIKSDDVEDWMHFCLDDPTHLLHGVVHANGYGHLRRINGREGGSKLLSGCDIMDFWDRLCEFLRVRKVTVMDVSMKRGMVYRLLHAVTRGRSWYGDWGYQFGSGSFGLTADVYQKAVNTLSSTPLSLFLPHDRPPRTQLQGTISFYQALSDRPLRTVRALFKYVIQLHQDSQEQNHSEFTENMAWTEEDAMKAEDAILKVLRAVGGCRWVTQRSLRGATCRIIRSPQLLDYCLKRIGGKSTDDGAIVAIRCSAGTNVIEYRLEANSTEPLPAQYLRRPAAHHLLHDMRFLYDALLNPATMQPYKPQLKWQHARRAASKLLDCKRFVKHYDKMDDLGASNPFAIHVCCRIEVVDWPKDYTAPPPELLVLPAAATVADLKSEVSKAFQETYLIFQTFQAEQLLVDHKGVNDSTQIKHILGSDESVRVGGRCLGGEDKLERYRMERGMDEWLVDCICGVKDDDGERMLACDMCGVWQHTICSGISDLDEVPSQFVCRECGSSSESAGSGSTISGDTTTLGRCQNVAVSSATIEGKYRSLTPVG</sequence>
<dbReference type="Proteomes" id="UP000504607">
    <property type="component" value="Chromosome 9"/>
</dbReference>
<feature type="domain" description="Zinc finger PHD-type" evidence="7">
    <location>
        <begin position="625"/>
        <end position="671"/>
    </location>
</feature>
<dbReference type="SMART" id="SM00249">
    <property type="entry name" value="PHD"/>
    <property type="match status" value="1"/>
</dbReference>
<dbReference type="Pfam" id="PF25565">
    <property type="entry name" value="Ubiquitin_At1g33420"/>
    <property type="match status" value="1"/>
</dbReference>
<dbReference type="Pfam" id="PF00628">
    <property type="entry name" value="PHD"/>
    <property type="match status" value="1"/>
</dbReference>
<dbReference type="PANTHER" id="PTHR46201">
    <property type="entry name" value="PHD FINGER PROTEIN MALE MEIOCYTE DEATH 1-RELATED"/>
    <property type="match status" value="1"/>
</dbReference>
<dbReference type="InParanoid" id="A0A6I9RQ33"/>
<name>A0A6I9RQ33_ELAGV</name>
<keyword evidence="5" id="KW-0804">Transcription</keyword>
<evidence type="ECO:0000256" key="4">
    <source>
        <dbReference type="ARBA" id="ARBA00023015"/>
    </source>
</evidence>
<keyword evidence="3" id="KW-0862">Zinc</keyword>
<evidence type="ECO:0000256" key="3">
    <source>
        <dbReference type="ARBA" id="ARBA00022833"/>
    </source>
</evidence>
<evidence type="ECO:0000256" key="1">
    <source>
        <dbReference type="ARBA" id="ARBA00022723"/>
    </source>
</evidence>
<evidence type="ECO:0000256" key="5">
    <source>
        <dbReference type="ARBA" id="ARBA00023163"/>
    </source>
</evidence>
<evidence type="ECO:0000313" key="9">
    <source>
        <dbReference type="RefSeq" id="XP_010930553.1"/>
    </source>
</evidence>